<name>A0A0F9EB76_9ZZZZ</name>
<organism evidence="1">
    <name type="scientific">marine sediment metagenome</name>
    <dbReference type="NCBI Taxonomy" id="412755"/>
    <lineage>
        <taxon>unclassified sequences</taxon>
        <taxon>metagenomes</taxon>
        <taxon>ecological metagenomes</taxon>
    </lineage>
</organism>
<sequence>MHRQVKSPSLVQDLLMLGDLYLTLAWLALRRRPLWPSQARWNRPTAPVAALMRAQERQKEAAI</sequence>
<protein>
    <submittedName>
        <fullName evidence="1">Uncharacterized protein</fullName>
    </submittedName>
</protein>
<gene>
    <name evidence="1" type="ORF">LCGC14_2388200</name>
</gene>
<dbReference type="AlphaFoldDB" id="A0A0F9EB76"/>
<comment type="caution">
    <text evidence="1">The sequence shown here is derived from an EMBL/GenBank/DDBJ whole genome shotgun (WGS) entry which is preliminary data.</text>
</comment>
<dbReference type="EMBL" id="LAZR01035578">
    <property type="protein sequence ID" value="KKL27136.1"/>
    <property type="molecule type" value="Genomic_DNA"/>
</dbReference>
<accession>A0A0F9EB76</accession>
<proteinExistence type="predicted"/>
<reference evidence="1" key="1">
    <citation type="journal article" date="2015" name="Nature">
        <title>Complex archaea that bridge the gap between prokaryotes and eukaryotes.</title>
        <authorList>
            <person name="Spang A."/>
            <person name="Saw J.H."/>
            <person name="Jorgensen S.L."/>
            <person name="Zaremba-Niedzwiedzka K."/>
            <person name="Martijn J."/>
            <person name="Lind A.E."/>
            <person name="van Eijk R."/>
            <person name="Schleper C."/>
            <person name="Guy L."/>
            <person name="Ettema T.J."/>
        </authorList>
    </citation>
    <scope>NUCLEOTIDE SEQUENCE</scope>
</reference>
<evidence type="ECO:0000313" key="1">
    <source>
        <dbReference type="EMBL" id="KKL27136.1"/>
    </source>
</evidence>